<dbReference type="RefSeq" id="WP_193782184.1">
    <property type="nucleotide sequence ID" value="NZ_JADDOJ010000116.1"/>
</dbReference>
<proteinExistence type="predicted"/>
<evidence type="ECO:0000256" key="1">
    <source>
        <dbReference type="ARBA" id="ARBA00023125"/>
    </source>
</evidence>
<name>A0ABR9SJU6_9BURK</name>
<dbReference type="Proteomes" id="UP000715965">
    <property type="component" value="Unassembled WGS sequence"/>
</dbReference>
<dbReference type="Pfam" id="PF12833">
    <property type="entry name" value="HTH_18"/>
    <property type="match status" value="1"/>
</dbReference>
<comment type="caution">
    <text evidence="4">The sequence shown here is derived from an EMBL/GenBank/DDBJ whole genome shotgun (WGS) entry which is preliminary data.</text>
</comment>
<dbReference type="EMBL" id="JADDOJ010000116">
    <property type="protein sequence ID" value="MBE7942638.1"/>
    <property type="molecule type" value="Genomic_DNA"/>
</dbReference>
<evidence type="ECO:0000313" key="5">
    <source>
        <dbReference type="Proteomes" id="UP000715965"/>
    </source>
</evidence>
<dbReference type="PANTHER" id="PTHR47894:SF4">
    <property type="entry name" value="HTH-TYPE TRANSCRIPTIONAL REGULATOR GADX"/>
    <property type="match status" value="1"/>
</dbReference>
<dbReference type="PANTHER" id="PTHR47894">
    <property type="entry name" value="HTH-TYPE TRANSCRIPTIONAL REGULATOR GADX"/>
    <property type="match status" value="1"/>
</dbReference>
<feature type="compositionally biased region" description="Low complexity" evidence="2">
    <location>
        <begin position="334"/>
        <end position="346"/>
    </location>
</feature>
<feature type="domain" description="HTH araC/xylS-type" evidence="3">
    <location>
        <begin position="231"/>
        <end position="329"/>
    </location>
</feature>
<evidence type="ECO:0000259" key="3">
    <source>
        <dbReference type="PROSITE" id="PS01124"/>
    </source>
</evidence>
<accession>A0ABR9SJU6</accession>
<organism evidence="4 5">
    <name type="scientific">Ramlibacter aquaticus</name>
    <dbReference type="NCBI Taxonomy" id="2780094"/>
    <lineage>
        <taxon>Bacteria</taxon>
        <taxon>Pseudomonadati</taxon>
        <taxon>Pseudomonadota</taxon>
        <taxon>Betaproteobacteria</taxon>
        <taxon>Burkholderiales</taxon>
        <taxon>Comamonadaceae</taxon>
        <taxon>Ramlibacter</taxon>
    </lineage>
</organism>
<feature type="region of interest" description="Disordered" evidence="2">
    <location>
        <begin position="334"/>
        <end position="359"/>
    </location>
</feature>
<evidence type="ECO:0000256" key="2">
    <source>
        <dbReference type="SAM" id="MobiDB-lite"/>
    </source>
</evidence>
<dbReference type="Gene3D" id="1.10.10.60">
    <property type="entry name" value="Homeodomain-like"/>
    <property type="match status" value="1"/>
</dbReference>
<dbReference type="SMART" id="SM00342">
    <property type="entry name" value="HTH_ARAC"/>
    <property type="match status" value="1"/>
</dbReference>
<dbReference type="InterPro" id="IPR032687">
    <property type="entry name" value="AraC-type_N"/>
</dbReference>
<dbReference type="InterPro" id="IPR018060">
    <property type="entry name" value="HTH_AraC"/>
</dbReference>
<keyword evidence="5" id="KW-1185">Reference proteome</keyword>
<evidence type="ECO:0000313" key="4">
    <source>
        <dbReference type="EMBL" id="MBE7942638.1"/>
    </source>
</evidence>
<dbReference type="Pfam" id="PF12625">
    <property type="entry name" value="Arabinose_bd"/>
    <property type="match status" value="1"/>
</dbReference>
<protein>
    <submittedName>
        <fullName evidence="4">AraC family transcriptional regulator ligand-binding domain-containing protein</fullName>
    </submittedName>
</protein>
<reference evidence="4 5" key="1">
    <citation type="submission" date="2020-10" db="EMBL/GenBank/DDBJ databases">
        <title>Draft genome of Ramlibacter aquaticus LMG 30558.</title>
        <authorList>
            <person name="Props R."/>
        </authorList>
    </citation>
    <scope>NUCLEOTIDE SEQUENCE [LARGE SCALE GENOMIC DNA]</scope>
    <source>
        <strain evidence="4 5">LMG 30558</strain>
    </source>
</reference>
<keyword evidence="1" id="KW-0238">DNA-binding</keyword>
<gene>
    <name evidence="4" type="ORF">IM725_18875</name>
</gene>
<dbReference type="PROSITE" id="PS01124">
    <property type="entry name" value="HTH_ARAC_FAMILY_2"/>
    <property type="match status" value="1"/>
</dbReference>
<sequence length="359" mass="38630">MAALLRSASLTHFAALCGAHGVDAYALLPQVGLPRRALDDPDLMVPAAAVGRVLDLAAQQCREPAFGVQLAGSRRLSNLGPLGLLVRDEPTLRQALEAIVANLHLHNEALSIHTEQVGNLVTIRAHLDAGDGRPQVQATELVVAVMFRVLGIFMGAGWRPRLVCFSHPAPGDTAAHRRLFGPAVEFGHEFDGMVCNAADLDAPNAAADPVMARYTARLLGPGVRRRACVADRVREFIVLLLPRGHCRVEVVAEHLGVDRRTVARQLVREGTSFSILLNGVREDLLERYLKEGTRPLADVASLLGFSEPSAFSRWHRLRFGTVASARLERAPSLAAGGLSRPRSRAGGRPGSDGTGRRGR</sequence>